<accession>A0A6H2A4J1</accession>
<evidence type="ECO:0000313" key="1">
    <source>
        <dbReference type="EMBL" id="QJA54360.1"/>
    </source>
</evidence>
<organism evidence="1">
    <name type="scientific">viral metagenome</name>
    <dbReference type="NCBI Taxonomy" id="1070528"/>
    <lineage>
        <taxon>unclassified sequences</taxon>
        <taxon>metagenomes</taxon>
        <taxon>organismal metagenomes</taxon>
    </lineage>
</organism>
<dbReference type="AlphaFoldDB" id="A0A6H2A4J1"/>
<sequence>MTKSKGFLYEKEIAEQSEKDWLLGGEPIKGIAENIETAKYLPKGETQRTSKGDMMDCTVRAANNILETKFNYLTENGLLSEDNIDWLKGNGYYNELQGGFELSDAFTSILAGTTTSGNSLKAPLEAIRKYGFIPKRRLPLESWMSWWDYHNKSRVTTLIKELGAESIKRFPVNYEKVNKEDFGNVISWDMLSIAGYAWSTPKNGIYPRVNYTPNHAFAYFKTPAYMIFDNYEEGPNDFIKHLASDYNLLHYGYRVILNEVSKKKDMTQVDLEQLNTISDELLIEPASDDLKKSYLQDGKPAYEENFVRDEIMKSDQRQAIESLVKFFKKFGFLKGK</sequence>
<name>A0A6H2A4J1_9ZZZZ</name>
<proteinExistence type="predicted"/>
<protein>
    <submittedName>
        <fullName evidence="1">Uncharacterized protein</fullName>
    </submittedName>
</protein>
<gene>
    <name evidence="1" type="ORF">TM448A04661_0001</name>
</gene>
<reference evidence="1" key="1">
    <citation type="submission" date="2020-03" db="EMBL/GenBank/DDBJ databases">
        <title>The deep terrestrial virosphere.</title>
        <authorList>
            <person name="Holmfeldt K."/>
            <person name="Nilsson E."/>
            <person name="Simone D."/>
            <person name="Lopez-Fernandez M."/>
            <person name="Wu X."/>
            <person name="de Brujin I."/>
            <person name="Lundin D."/>
            <person name="Andersson A."/>
            <person name="Bertilsson S."/>
            <person name="Dopson M."/>
        </authorList>
    </citation>
    <scope>NUCLEOTIDE SEQUENCE</scope>
    <source>
        <strain evidence="1">TM448A04661</strain>
    </source>
</reference>
<dbReference type="EMBL" id="MT144500">
    <property type="protein sequence ID" value="QJA54360.1"/>
    <property type="molecule type" value="Genomic_DNA"/>
</dbReference>